<dbReference type="InterPro" id="IPR002716">
    <property type="entry name" value="PIN_dom"/>
</dbReference>
<organism evidence="3 4">
    <name type="scientific">Deinococcus ruber</name>
    <dbReference type="NCBI Taxonomy" id="1848197"/>
    <lineage>
        <taxon>Bacteria</taxon>
        <taxon>Thermotogati</taxon>
        <taxon>Deinococcota</taxon>
        <taxon>Deinococci</taxon>
        <taxon>Deinococcales</taxon>
        <taxon>Deinococcaceae</taxon>
        <taxon>Deinococcus</taxon>
    </lineage>
</organism>
<dbReference type="Proteomes" id="UP000603865">
    <property type="component" value="Unassembled WGS sequence"/>
</dbReference>
<name>A0A918FFA7_9DEIO</name>
<dbReference type="RefSeq" id="WP_229776618.1">
    <property type="nucleotide sequence ID" value="NZ_BMQL01000064.1"/>
</dbReference>
<protein>
    <submittedName>
        <fullName evidence="3">PIN domain-containing protein</fullName>
    </submittedName>
</protein>
<gene>
    <name evidence="3" type="ORF">GCM10008957_50780</name>
</gene>
<reference evidence="3" key="1">
    <citation type="journal article" date="2014" name="Int. J. Syst. Evol. Microbiol.">
        <title>Complete genome sequence of Corynebacterium casei LMG S-19264T (=DSM 44701T), isolated from a smear-ripened cheese.</title>
        <authorList>
            <consortium name="US DOE Joint Genome Institute (JGI-PGF)"/>
            <person name="Walter F."/>
            <person name="Albersmeier A."/>
            <person name="Kalinowski J."/>
            <person name="Ruckert C."/>
        </authorList>
    </citation>
    <scope>NUCLEOTIDE SEQUENCE</scope>
    <source>
        <strain evidence="3">JCM 31311</strain>
    </source>
</reference>
<evidence type="ECO:0000313" key="4">
    <source>
        <dbReference type="Proteomes" id="UP000603865"/>
    </source>
</evidence>
<proteinExistence type="predicted"/>
<feature type="domain" description="PIN" evidence="1">
    <location>
        <begin position="8"/>
        <end position="115"/>
    </location>
</feature>
<sequence length="193" mass="21659">MSNVSSVKALLDANVLYPATLRSLLIDLSLQGLYQAHWTDALQDEWIRNLLLHRPDLDPAKLQRTRVLMDRALDTARITDYEARMPQLQLPDPDDRHVLAAALHGGVDLIVTQNLRDFPTAVLEPLGLQALHPDRFVQNLLETDTTAVLEALRVGRARFRAPPLSVAELLGMLERQGLPMTVSRLREHADALE</sequence>
<evidence type="ECO:0000259" key="1">
    <source>
        <dbReference type="Pfam" id="PF13470"/>
    </source>
</evidence>
<evidence type="ECO:0000259" key="2">
    <source>
        <dbReference type="Pfam" id="PF26343"/>
    </source>
</evidence>
<comment type="caution">
    <text evidence="3">The sequence shown here is derived from an EMBL/GenBank/DDBJ whole genome shotgun (WGS) entry which is preliminary data.</text>
</comment>
<dbReference type="AlphaFoldDB" id="A0A918FFA7"/>
<evidence type="ECO:0000313" key="3">
    <source>
        <dbReference type="EMBL" id="GGR34535.1"/>
    </source>
</evidence>
<dbReference type="Pfam" id="PF26343">
    <property type="entry name" value="VapC50_C"/>
    <property type="match status" value="1"/>
</dbReference>
<dbReference type="EMBL" id="BMQL01000064">
    <property type="protein sequence ID" value="GGR34535.1"/>
    <property type="molecule type" value="Genomic_DNA"/>
</dbReference>
<dbReference type="Pfam" id="PF13470">
    <property type="entry name" value="PIN_3"/>
    <property type="match status" value="1"/>
</dbReference>
<dbReference type="InterPro" id="IPR058652">
    <property type="entry name" value="VapC50_C"/>
</dbReference>
<keyword evidence="4" id="KW-1185">Reference proteome</keyword>
<feature type="domain" description="VapC50 C-terminal" evidence="2">
    <location>
        <begin position="133"/>
        <end position="187"/>
    </location>
</feature>
<accession>A0A918FFA7</accession>
<reference evidence="3" key="2">
    <citation type="submission" date="2020-09" db="EMBL/GenBank/DDBJ databases">
        <authorList>
            <person name="Sun Q."/>
            <person name="Ohkuma M."/>
        </authorList>
    </citation>
    <scope>NUCLEOTIDE SEQUENCE</scope>
    <source>
        <strain evidence="3">JCM 31311</strain>
    </source>
</reference>